<dbReference type="EMBL" id="MT138085">
    <property type="protein sequence ID" value="QJI53632.1"/>
    <property type="molecule type" value="Genomic_DNA"/>
</dbReference>
<accession>A0A6M3YP17</accession>
<name>A0A6M3YP17_9VIRU</name>
<evidence type="ECO:0000313" key="1">
    <source>
        <dbReference type="EMBL" id="QJI53632.1"/>
    </source>
</evidence>
<organism evidence="1">
    <name type="scientific">Smacoviridae sp</name>
    <dbReference type="NCBI Taxonomy" id="2715094"/>
    <lineage>
        <taxon>Viruses</taxon>
        <taxon>Monodnaviria</taxon>
        <taxon>Shotokuvirae</taxon>
        <taxon>Cressdnaviricota</taxon>
        <taxon>Arfiviricetes</taxon>
        <taxon>Cremevirales</taxon>
        <taxon>Smacoviridae</taxon>
    </lineage>
</organism>
<reference evidence="1" key="1">
    <citation type="submission" date="2020-01" db="EMBL/GenBank/DDBJ databases">
        <title>Viral genomes from wild and zoo birds in China.</title>
        <authorList>
            <person name="Yao Y."/>
            <person name="Shan T."/>
            <person name="Yang S."/>
            <person name="Zhang W."/>
        </authorList>
    </citation>
    <scope>NUCLEOTIDE SEQUENCE</scope>
    <source>
        <strain evidence="1">Wbp226sma2</strain>
    </source>
</reference>
<sequence length="243" mass="27444">MPSVVHISVLELFQSASPIFIIFERPRSINNVPVGDTLRYDTGADVNPTSDRGDVTSSVLVLLIHTPCGFTRISHFIEYELNCSIIAFHFFKLDLPNPRVGLNHIVFWASALPRTVKVSIFVDILEIPHMGWLNISKTKLGKTNKSITISGTQKDTAKLIVPSARFRRNFPSISITLEIRSNQVPPFDFILHTFKFLITIYPNGSIYPLHISHSITREGGSLCATAYQSAPLFISYYYYKFCF</sequence>
<protein>
    <submittedName>
        <fullName evidence="1">Uncharacterized protein</fullName>
    </submittedName>
</protein>
<proteinExistence type="predicted"/>